<name>A0A1H5SG88_9PROT</name>
<dbReference type="AlphaFoldDB" id="A0A1H5SG88"/>
<reference evidence="2 3" key="1">
    <citation type="submission" date="2016-10" db="EMBL/GenBank/DDBJ databases">
        <authorList>
            <person name="de Groot N.N."/>
        </authorList>
    </citation>
    <scope>NUCLEOTIDE SEQUENCE [LARGE SCALE GENOMIC DNA]</scope>
    <source>
        <strain evidence="2 3">Nm13</strain>
    </source>
</reference>
<organism evidence="2 3">
    <name type="scientific">Nitrosomonas ureae</name>
    <dbReference type="NCBI Taxonomy" id="44577"/>
    <lineage>
        <taxon>Bacteria</taxon>
        <taxon>Pseudomonadati</taxon>
        <taxon>Pseudomonadota</taxon>
        <taxon>Betaproteobacteria</taxon>
        <taxon>Nitrosomonadales</taxon>
        <taxon>Nitrosomonadaceae</taxon>
        <taxon>Nitrosomonas</taxon>
    </lineage>
</organism>
<feature type="transmembrane region" description="Helical" evidence="1">
    <location>
        <begin position="37"/>
        <end position="57"/>
    </location>
</feature>
<sequence length="66" mass="7433">MKGLFNLVISLSIIAPITIFFGYIIMDEGDQFTAEHYMVTGLSTIPFVFALLIKFLMTGAEKNDRQ</sequence>
<evidence type="ECO:0000313" key="3">
    <source>
        <dbReference type="Proteomes" id="UP000236753"/>
    </source>
</evidence>
<dbReference type="OrthoDB" id="8548326at2"/>
<evidence type="ECO:0000313" key="2">
    <source>
        <dbReference type="EMBL" id="SEF49629.1"/>
    </source>
</evidence>
<keyword evidence="1" id="KW-0472">Membrane</keyword>
<dbReference type="EMBL" id="FNUX01000002">
    <property type="protein sequence ID" value="SEF49629.1"/>
    <property type="molecule type" value="Genomic_DNA"/>
</dbReference>
<feature type="transmembrane region" description="Helical" evidence="1">
    <location>
        <begin position="7"/>
        <end position="25"/>
    </location>
</feature>
<proteinExistence type="predicted"/>
<dbReference type="Proteomes" id="UP000236753">
    <property type="component" value="Unassembled WGS sequence"/>
</dbReference>
<dbReference type="RefSeq" id="WP_103965445.1">
    <property type="nucleotide sequence ID" value="NZ_FNUX01000002.1"/>
</dbReference>
<accession>A0A1H5SG88</accession>
<gene>
    <name evidence="2" type="ORF">SAMN05216334_102177</name>
</gene>
<protein>
    <submittedName>
        <fullName evidence="2">Uncharacterized protein</fullName>
    </submittedName>
</protein>
<evidence type="ECO:0000256" key="1">
    <source>
        <dbReference type="SAM" id="Phobius"/>
    </source>
</evidence>
<keyword evidence="1" id="KW-1133">Transmembrane helix</keyword>
<keyword evidence="1" id="KW-0812">Transmembrane</keyword>